<dbReference type="InterPro" id="IPR003594">
    <property type="entry name" value="HATPase_dom"/>
</dbReference>
<keyword evidence="9" id="KW-0067">ATP-binding</keyword>
<dbReference type="Gene3D" id="3.30.70.1110">
    <property type="entry name" value="Histidine kinase CheA-like, P2 response regulator-binding domain"/>
    <property type="match status" value="1"/>
</dbReference>
<feature type="region of interest" description="Disordered" evidence="12">
    <location>
        <begin position="258"/>
        <end position="289"/>
    </location>
</feature>
<dbReference type="Pfam" id="PF07194">
    <property type="entry name" value="P2"/>
    <property type="match status" value="1"/>
</dbReference>
<dbReference type="PRINTS" id="PR00344">
    <property type="entry name" value="BCTRLSENSOR"/>
</dbReference>
<keyword evidence="4" id="KW-0145">Chemotaxis</keyword>
<dbReference type="PANTHER" id="PTHR43395">
    <property type="entry name" value="SENSOR HISTIDINE KINASE CHEA"/>
    <property type="match status" value="1"/>
</dbReference>
<keyword evidence="17" id="KW-1185">Reference proteome</keyword>
<dbReference type="InterPro" id="IPR036061">
    <property type="entry name" value="CheW-like_dom_sf"/>
</dbReference>
<dbReference type="SMART" id="SM00387">
    <property type="entry name" value="HATPase_c"/>
    <property type="match status" value="1"/>
</dbReference>
<evidence type="ECO:0000313" key="16">
    <source>
        <dbReference type="EMBL" id="MCL1630864.1"/>
    </source>
</evidence>
<dbReference type="InterPro" id="IPR004105">
    <property type="entry name" value="CheA-like_dim"/>
</dbReference>
<dbReference type="SUPFAM" id="SSF47384">
    <property type="entry name" value="Homodimeric domain of signal transducing histidine kinase"/>
    <property type="match status" value="1"/>
</dbReference>
<dbReference type="InterPro" id="IPR037006">
    <property type="entry name" value="CheA-like_homodim_sf"/>
</dbReference>
<dbReference type="SUPFAM" id="SSF50341">
    <property type="entry name" value="CheW-like"/>
    <property type="match status" value="1"/>
</dbReference>
<evidence type="ECO:0000256" key="3">
    <source>
        <dbReference type="ARBA" id="ARBA00021495"/>
    </source>
</evidence>
<reference evidence="16 17" key="1">
    <citation type="submission" date="2022-05" db="EMBL/GenBank/DDBJ databases">
        <title>Sporolactobacillus sp nov CPB3-1, isolated from tree bark (Mangifera indica L.).</title>
        <authorList>
            <person name="Phuengjayaem S."/>
            <person name="Tanasupawat S."/>
        </authorList>
    </citation>
    <scope>NUCLEOTIDE SEQUENCE [LARGE SCALE GENOMIC DNA]</scope>
    <source>
        <strain evidence="16 17">CPB3-1</strain>
    </source>
</reference>
<dbReference type="PANTHER" id="PTHR43395:SF1">
    <property type="entry name" value="CHEMOTAXIS PROTEIN CHEA"/>
    <property type="match status" value="1"/>
</dbReference>
<dbReference type="InterPro" id="IPR037052">
    <property type="entry name" value="CheA-like_P2_sf"/>
</dbReference>
<dbReference type="Pfam" id="PF01584">
    <property type="entry name" value="CheW"/>
    <property type="match status" value="1"/>
</dbReference>
<evidence type="ECO:0000256" key="9">
    <source>
        <dbReference type="ARBA" id="ARBA00022840"/>
    </source>
</evidence>
<feature type="domain" description="HPt" evidence="15">
    <location>
        <begin position="1"/>
        <end position="103"/>
    </location>
</feature>
<dbReference type="SMART" id="SM00073">
    <property type="entry name" value="HPT"/>
    <property type="match status" value="1"/>
</dbReference>
<dbReference type="CDD" id="cd00731">
    <property type="entry name" value="CheA_reg"/>
    <property type="match status" value="1"/>
</dbReference>
<dbReference type="InterPro" id="IPR035891">
    <property type="entry name" value="CheY-binding_CheA"/>
</dbReference>
<dbReference type="CDD" id="cd00088">
    <property type="entry name" value="HPT"/>
    <property type="match status" value="1"/>
</dbReference>
<protein>
    <recommendedName>
        <fullName evidence="3">Chemotaxis protein CheA</fullName>
        <ecNumber evidence="2">2.7.13.3</ecNumber>
    </recommendedName>
</protein>
<dbReference type="InterPro" id="IPR010808">
    <property type="entry name" value="CheA_P2-bd"/>
</dbReference>
<dbReference type="Proteomes" id="UP001203004">
    <property type="component" value="Unassembled WGS sequence"/>
</dbReference>
<dbReference type="SMART" id="SM01231">
    <property type="entry name" value="H-kinase_dim"/>
    <property type="match status" value="1"/>
</dbReference>
<dbReference type="InterPro" id="IPR004358">
    <property type="entry name" value="Sig_transdc_His_kin-like_C"/>
</dbReference>
<dbReference type="PROSITE" id="PS50851">
    <property type="entry name" value="CHEW"/>
    <property type="match status" value="1"/>
</dbReference>
<evidence type="ECO:0000256" key="4">
    <source>
        <dbReference type="ARBA" id="ARBA00022500"/>
    </source>
</evidence>
<proteinExistence type="predicted"/>
<dbReference type="Pfam" id="PF02518">
    <property type="entry name" value="HATPase_c"/>
    <property type="match status" value="1"/>
</dbReference>
<dbReference type="Gene3D" id="1.20.120.160">
    <property type="entry name" value="HPT domain"/>
    <property type="match status" value="1"/>
</dbReference>
<evidence type="ECO:0000313" key="17">
    <source>
        <dbReference type="Proteomes" id="UP001203004"/>
    </source>
</evidence>
<feature type="domain" description="Histidine kinase" evidence="13">
    <location>
        <begin position="294"/>
        <end position="544"/>
    </location>
</feature>
<sequence>MDMSQYLGVFLDEAREHLQNLNDKLMILEENADDPELINSIFRSAHTLKGSSGQMGFQNMMELTHIMENVFDALRHHTIQVNSEMIDVLFEGLDHLEGMADQIEQNGNDASDVSDTKKKLQAITSGKQSTQNDDPSKKQQETKDQLPQRDQQVKLTDYEKLFAEQAADQNLTAYEVTVDLNKDCVLKAARALMVSNALEELGTIIGTRPATEEIEKEAFNQRLIFIVASTSEAEQIQETINSISEIANVKVTHIHSLEDRASSEQSQPAREDGTSQQDKSGKQSKKAEAHRPVVVAKTIRVNLNRIDQLLNLFEELIIDRGRLEKIASEIGNATLNDTVSTIKRVSNQLQETILNLRMEPIEQVFNRFPRLVRNLAKELNKKVNFVVKGSETELDRTVIEELGDPIMHMIRNSMDHGIEHPDVRKEKGKDPQGTLTLAAYYSGNHVFVEIEDDGAGINREKVLAKAVEKKIVPEESASELSDKEVYHLLFASGFSTADKISDISGRGVGLDVVESKIHSLSGSVEVDSAPGKGTKFTVKLPLTLSIINALLVQCGDEIYAIPITSIAETALKRHVKMMNIHEQTVAQYHEQIVPIIDLGDYLSVPGYADHEERGHSVVIVHHGSKYAALIVDHLIGYQDIVVKPLGNYLKNVSGFSGATILGDGNVALIIDCQTVMKNQTIPSRKENI</sequence>
<dbReference type="InterPro" id="IPR002545">
    <property type="entry name" value="CheW-lke_dom"/>
</dbReference>
<dbReference type="SUPFAM" id="SSF55874">
    <property type="entry name" value="ATPase domain of HSP90 chaperone/DNA topoisomerase II/histidine kinase"/>
    <property type="match status" value="1"/>
</dbReference>
<dbReference type="Pfam" id="PF01627">
    <property type="entry name" value="Hpt"/>
    <property type="match status" value="1"/>
</dbReference>
<keyword evidence="8" id="KW-0418">Kinase</keyword>
<dbReference type="Gene3D" id="1.10.287.560">
    <property type="entry name" value="Histidine kinase CheA-like, homodimeric domain"/>
    <property type="match status" value="1"/>
</dbReference>
<evidence type="ECO:0000256" key="7">
    <source>
        <dbReference type="ARBA" id="ARBA00022741"/>
    </source>
</evidence>
<feature type="domain" description="CheW-like" evidence="14">
    <location>
        <begin position="546"/>
        <end position="681"/>
    </location>
</feature>
<feature type="compositionally biased region" description="Basic and acidic residues" evidence="12">
    <location>
        <begin position="134"/>
        <end position="147"/>
    </location>
</feature>
<evidence type="ECO:0000256" key="12">
    <source>
        <dbReference type="SAM" id="MobiDB-lite"/>
    </source>
</evidence>
<dbReference type="InterPro" id="IPR036890">
    <property type="entry name" value="HATPase_C_sf"/>
</dbReference>
<dbReference type="EMBL" id="JAMAST010000002">
    <property type="protein sequence ID" value="MCL1630864.1"/>
    <property type="molecule type" value="Genomic_DNA"/>
</dbReference>
<dbReference type="InterPro" id="IPR036641">
    <property type="entry name" value="HPT_dom_sf"/>
</dbReference>
<dbReference type="PROSITE" id="PS50109">
    <property type="entry name" value="HIS_KIN"/>
    <property type="match status" value="1"/>
</dbReference>
<keyword evidence="7" id="KW-0547">Nucleotide-binding</keyword>
<dbReference type="InterPro" id="IPR005467">
    <property type="entry name" value="His_kinase_dom"/>
</dbReference>
<feature type="compositionally biased region" description="Basic and acidic residues" evidence="12">
    <location>
        <begin position="269"/>
        <end position="289"/>
    </location>
</feature>
<keyword evidence="5 11" id="KW-0597">Phosphoprotein</keyword>
<dbReference type="Pfam" id="PF02895">
    <property type="entry name" value="H-kinase_dim"/>
    <property type="match status" value="1"/>
</dbReference>
<keyword evidence="10" id="KW-0902">Two-component regulatory system</keyword>
<evidence type="ECO:0000259" key="14">
    <source>
        <dbReference type="PROSITE" id="PS50851"/>
    </source>
</evidence>
<evidence type="ECO:0000256" key="5">
    <source>
        <dbReference type="ARBA" id="ARBA00022553"/>
    </source>
</evidence>
<dbReference type="CDD" id="cd16916">
    <property type="entry name" value="HATPase_CheA-like"/>
    <property type="match status" value="1"/>
</dbReference>
<feature type="compositionally biased region" description="Polar residues" evidence="12">
    <location>
        <begin position="122"/>
        <end position="133"/>
    </location>
</feature>
<gene>
    <name evidence="16" type="ORF">M3N64_02760</name>
</gene>
<evidence type="ECO:0000256" key="1">
    <source>
        <dbReference type="ARBA" id="ARBA00000085"/>
    </source>
</evidence>
<organism evidence="16 17">
    <name type="scientific">Sporolactobacillus mangiferae</name>
    <dbReference type="NCBI Taxonomy" id="2940498"/>
    <lineage>
        <taxon>Bacteria</taxon>
        <taxon>Bacillati</taxon>
        <taxon>Bacillota</taxon>
        <taxon>Bacilli</taxon>
        <taxon>Bacillales</taxon>
        <taxon>Sporolactobacillaceae</taxon>
        <taxon>Sporolactobacillus</taxon>
    </lineage>
</organism>
<dbReference type="SUPFAM" id="SSF47226">
    <property type="entry name" value="Histidine-containing phosphotransfer domain, HPT domain"/>
    <property type="match status" value="1"/>
</dbReference>
<evidence type="ECO:0000259" key="15">
    <source>
        <dbReference type="PROSITE" id="PS50894"/>
    </source>
</evidence>
<evidence type="ECO:0000256" key="6">
    <source>
        <dbReference type="ARBA" id="ARBA00022679"/>
    </source>
</evidence>
<comment type="caution">
    <text evidence="16">The sequence shown here is derived from an EMBL/GenBank/DDBJ whole genome shotgun (WGS) entry which is preliminary data.</text>
</comment>
<evidence type="ECO:0000259" key="13">
    <source>
        <dbReference type="PROSITE" id="PS50109"/>
    </source>
</evidence>
<evidence type="ECO:0000256" key="10">
    <source>
        <dbReference type="ARBA" id="ARBA00023012"/>
    </source>
</evidence>
<evidence type="ECO:0000256" key="2">
    <source>
        <dbReference type="ARBA" id="ARBA00012438"/>
    </source>
</evidence>
<dbReference type="Gene3D" id="3.30.565.10">
    <property type="entry name" value="Histidine kinase-like ATPase, C-terminal domain"/>
    <property type="match status" value="1"/>
</dbReference>
<feature type="modified residue" description="Phosphohistidine" evidence="11">
    <location>
        <position position="46"/>
    </location>
</feature>
<keyword evidence="6" id="KW-0808">Transferase</keyword>
<dbReference type="SUPFAM" id="SSF55052">
    <property type="entry name" value="CheY-binding domain of CheA"/>
    <property type="match status" value="1"/>
</dbReference>
<name>A0ABT0M7N9_9BACL</name>
<dbReference type="InterPro" id="IPR008207">
    <property type="entry name" value="Sig_transdc_His_kin_Hpt_dom"/>
</dbReference>
<dbReference type="RefSeq" id="WP_249097118.1">
    <property type="nucleotide sequence ID" value="NZ_JAMAST010000002.1"/>
</dbReference>
<comment type="catalytic activity">
    <reaction evidence="1">
        <text>ATP + protein L-histidine = ADP + protein N-phospho-L-histidine.</text>
        <dbReference type="EC" id="2.7.13.3"/>
    </reaction>
</comment>
<evidence type="ECO:0000256" key="8">
    <source>
        <dbReference type="ARBA" id="ARBA00022777"/>
    </source>
</evidence>
<dbReference type="Gene3D" id="2.30.30.40">
    <property type="entry name" value="SH3 Domains"/>
    <property type="match status" value="1"/>
</dbReference>
<dbReference type="InterPro" id="IPR051315">
    <property type="entry name" value="Bact_Chemotaxis_CheA"/>
</dbReference>
<dbReference type="PROSITE" id="PS50894">
    <property type="entry name" value="HPT"/>
    <property type="match status" value="1"/>
</dbReference>
<dbReference type="EC" id="2.7.13.3" evidence="2"/>
<evidence type="ECO:0000256" key="11">
    <source>
        <dbReference type="PROSITE-ProRule" id="PRU00110"/>
    </source>
</evidence>
<accession>A0ABT0M7N9</accession>
<feature type="region of interest" description="Disordered" evidence="12">
    <location>
        <begin position="106"/>
        <end position="150"/>
    </location>
</feature>
<dbReference type="InterPro" id="IPR036097">
    <property type="entry name" value="HisK_dim/P_sf"/>
</dbReference>
<dbReference type="SMART" id="SM00260">
    <property type="entry name" value="CheW"/>
    <property type="match status" value="1"/>
</dbReference>